<name>A0A5J5ILX5_9BACT</name>
<reference evidence="1 2" key="1">
    <citation type="submission" date="2019-09" db="EMBL/GenBank/DDBJ databases">
        <title>Draft genome sequence of Ginsengibacter sp. BR5-29.</title>
        <authorList>
            <person name="Im W.-T."/>
        </authorList>
    </citation>
    <scope>NUCLEOTIDE SEQUENCE [LARGE SCALE GENOMIC DNA]</scope>
    <source>
        <strain evidence="1 2">BR5-29</strain>
    </source>
</reference>
<dbReference type="SUPFAM" id="SSF50475">
    <property type="entry name" value="FMN-binding split barrel"/>
    <property type="match status" value="1"/>
</dbReference>
<dbReference type="Gene3D" id="2.30.110.10">
    <property type="entry name" value="Electron Transport, Fmn-binding Protein, Chain A"/>
    <property type="match status" value="1"/>
</dbReference>
<dbReference type="InterPro" id="IPR012349">
    <property type="entry name" value="Split_barrel_FMN-bd"/>
</dbReference>
<dbReference type="RefSeq" id="WP_150413206.1">
    <property type="nucleotide sequence ID" value="NZ_VYQF01000001.1"/>
</dbReference>
<dbReference type="Proteomes" id="UP000326903">
    <property type="component" value="Unassembled WGS sequence"/>
</dbReference>
<dbReference type="Pfam" id="PF12900">
    <property type="entry name" value="Pyridox_ox_2"/>
    <property type="match status" value="1"/>
</dbReference>
<keyword evidence="2" id="KW-1185">Reference proteome</keyword>
<accession>A0A5J5ILX5</accession>
<gene>
    <name evidence="1" type="ORF">FW778_03485</name>
</gene>
<sequence>MLGELNEMQINNFLVSQAVGRIACSDGKKPYIVPVTYVYNGKDIIGQTTEGKKLHIMRNNPNVCFEVDSMNNMANWRSVIINGVFNELKGVAATKARNYLFNHIWPYLTSSTIHSHEHEPPVSDIDDSNRIKPVMFRIKVKEKTGRFEKQ</sequence>
<dbReference type="InterPro" id="IPR024747">
    <property type="entry name" value="Pyridox_Oxase-rel"/>
</dbReference>
<evidence type="ECO:0000313" key="1">
    <source>
        <dbReference type="EMBL" id="KAA9041117.1"/>
    </source>
</evidence>
<dbReference type="EMBL" id="VYQF01000001">
    <property type="protein sequence ID" value="KAA9041117.1"/>
    <property type="molecule type" value="Genomic_DNA"/>
</dbReference>
<dbReference type="AlphaFoldDB" id="A0A5J5ILX5"/>
<comment type="caution">
    <text evidence="1">The sequence shown here is derived from an EMBL/GenBank/DDBJ whole genome shotgun (WGS) entry which is preliminary data.</text>
</comment>
<protein>
    <submittedName>
        <fullName evidence="1">Pyridoxamine 5'-phosphate oxidase family protein</fullName>
    </submittedName>
</protein>
<organism evidence="1 2">
    <name type="scientific">Ginsengibacter hankyongi</name>
    <dbReference type="NCBI Taxonomy" id="2607284"/>
    <lineage>
        <taxon>Bacteria</taxon>
        <taxon>Pseudomonadati</taxon>
        <taxon>Bacteroidota</taxon>
        <taxon>Chitinophagia</taxon>
        <taxon>Chitinophagales</taxon>
        <taxon>Chitinophagaceae</taxon>
        <taxon>Ginsengibacter</taxon>
    </lineage>
</organism>
<evidence type="ECO:0000313" key="2">
    <source>
        <dbReference type="Proteomes" id="UP000326903"/>
    </source>
</evidence>
<proteinExistence type="predicted"/>